<dbReference type="GO" id="GO:0004674">
    <property type="term" value="F:protein serine/threonine kinase activity"/>
    <property type="evidence" value="ECO:0007669"/>
    <property type="project" value="UniProtKB-KW"/>
</dbReference>
<comment type="subcellular location">
    <subcellularLocation>
        <location evidence="2">Cytoplasm</location>
    </subcellularLocation>
</comment>
<dbReference type="EMBL" id="LSMT01000497">
    <property type="protein sequence ID" value="PFX17100.1"/>
    <property type="molecule type" value="Genomic_DNA"/>
</dbReference>
<feature type="repeat" description="RCC1" evidence="14">
    <location>
        <begin position="665"/>
        <end position="724"/>
    </location>
</feature>
<dbReference type="InterPro" id="IPR000408">
    <property type="entry name" value="Reg_chr_condens"/>
</dbReference>
<keyword evidence="12 15" id="KW-0067">ATP-binding</keyword>
<dbReference type="InterPro" id="IPR017441">
    <property type="entry name" value="Protein_kinase_ATP_BS"/>
</dbReference>
<protein>
    <recommendedName>
        <fullName evidence="4">non-specific serine/threonine protein kinase</fullName>
        <ecNumber evidence="4">2.7.11.1</ecNumber>
    </recommendedName>
</protein>
<keyword evidence="11 19" id="KW-0418">Kinase</keyword>
<comment type="cofactor">
    <cofactor evidence="1">
        <name>Mg(2+)</name>
        <dbReference type="ChEBI" id="CHEBI:18420"/>
    </cofactor>
</comment>
<dbReference type="GO" id="GO:0005524">
    <property type="term" value="F:ATP binding"/>
    <property type="evidence" value="ECO:0007669"/>
    <property type="project" value="UniProtKB-UniRule"/>
</dbReference>
<name>A0A2B4RKT0_STYPI</name>
<dbReference type="Proteomes" id="UP000225706">
    <property type="component" value="Unassembled WGS sequence"/>
</dbReference>
<dbReference type="PANTHER" id="PTHR44535:SF1">
    <property type="entry name" value="SERINE_THREONINE-PROTEIN KINASE NEK9"/>
    <property type="match status" value="1"/>
</dbReference>
<dbReference type="Pfam" id="PF00415">
    <property type="entry name" value="RCC1"/>
    <property type="match status" value="5"/>
</dbReference>
<evidence type="ECO:0000256" key="15">
    <source>
        <dbReference type="PROSITE-ProRule" id="PRU10141"/>
    </source>
</evidence>
<evidence type="ECO:0000256" key="6">
    <source>
        <dbReference type="ARBA" id="ARBA00022527"/>
    </source>
</evidence>
<evidence type="ECO:0000256" key="14">
    <source>
        <dbReference type="PROSITE-ProRule" id="PRU00235"/>
    </source>
</evidence>
<feature type="compositionally biased region" description="Basic and acidic residues" evidence="17">
    <location>
        <begin position="777"/>
        <end position="789"/>
    </location>
</feature>
<keyword evidence="20" id="KW-1185">Reference proteome</keyword>
<evidence type="ECO:0000256" key="3">
    <source>
        <dbReference type="ARBA" id="ARBA00010886"/>
    </source>
</evidence>
<dbReference type="SUPFAM" id="SSF50985">
    <property type="entry name" value="RCC1/BLIP-II"/>
    <property type="match status" value="2"/>
</dbReference>
<dbReference type="PROSITE" id="PS50012">
    <property type="entry name" value="RCC1_3"/>
    <property type="match status" value="6"/>
</dbReference>
<evidence type="ECO:0000256" key="4">
    <source>
        <dbReference type="ARBA" id="ARBA00012513"/>
    </source>
</evidence>
<keyword evidence="16" id="KW-0175">Coiled coil</keyword>
<feature type="repeat" description="RCC1" evidence="14">
    <location>
        <begin position="463"/>
        <end position="529"/>
    </location>
</feature>
<sequence length="939" mass="102641">MMADESFTDGRASEEPYTRVRTLGRGAFGEAVLYRKTEDNVLVVVKEVNLSRATDKERVDAEKEVEILSLLNHTNIVTYFNHYIDGTSLLIEMEYCNGGTLNDKICSQKELFAEEIVIWYFFQICSGMSHIHDCGVVHRDIKTLNIFLTKSGLVKLGDFGIATVLKSSKEYMAESVVGTPYYMSPEIVQGQKYNQKSDMWALGCVLYEMLTLKKVFDATNPLRLVSEIVKGKYEDIDPQYTQDMNGLVKVLLSHSPEDRPTISGVLAMPLLSNLGRLVSGTTEVVPVITAKTSEVFYWGGGKQTRHKVDMFQGGHSALQNAHGGKKMVGQLGHGDTASYRIPKPVEALHGIPIKQVGCGDEFTACVTEEGTLYTFGSDYWGCIGCNNELDEEVVTPYKVEFFADNPVSQISCGECHVVVVTGRLGHGDEDDCAAPQKVAVPSQCTVVSVCCGSDFTFLQTSTGRLLGFGNNEENQLGLDTPQSLRKRQTKSATGHLPYVTRPKPVMPLNKYSITSVSAGRSHSAVIDAYGRLVTVGSNRFGQLGVGDFKPRAGPSIIRGEMVGKRVVHAACGDDFTVVATADNQIYSWGRGDNGRLGVLTDSLARAKGGIPCTAVPRPIFGALHVMSCVACRHWNSLIVAERVLSSRTVKRGGSQGRSLESQSYNQIYSWGRGDNGRLGVLTDSLARAKGGIPCTAVPRPIFGALHVMSCVACRHWNSLIVAERVLSSRTVKRGGSQGRSLESQSSGDNGGDSVFSEQMGLVINHDSGANHPNVHFSETKDSGVGRSPRDPGPGVRSVGESSVPPAWLQDELREAEYIPRHGPSPTPSPNKYEISMTSVEIQCDLLPGDVQEMAARLLTLEQENSKLRETLAQQSAKMRILKQENATFVTNQKRFWELIDSWHKDCQQDSPLTAANKTDKRSSGPAHNFTDSSDETWDV</sequence>
<keyword evidence="9" id="KW-0479">Metal-binding</keyword>
<evidence type="ECO:0000256" key="7">
    <source>
        <dbReference type="ARBA" id="ARBA00022553"/>
    </source>
</evidence>
<dbReference type="InterPro" id="IPR051997">
    <property type="entry name" value="STK_NEK"/>
</dbReference>
<dbReference type="InterPro" id="IPR011009">
    <property type="entry name" value="Kinase-like_dom_sf"/>
</dbReference>
<dbReference type="FunFam" id="3.30.200.20:FF:000097">
    <property type="entry name" value="Probable serine/threonine-protein kinase nek1"/>
    <property type="match status" value="1"/>
</dbReference>
<evidence type="ECO:0000256" key="1">
    <source>
        <dbReference type="ARBA" id="ARBA00001946"/>
    </source>
</evidence>
<dbReference type="SMART" id="SM00220">
    <property type="entry name" value="S_TKc"/>
    <property type="match status" value="1"/>
</dbReference>
<dbReference type="SUPFAM" id="SSF56112">
    <property type="entry name" value="Protein kinase-like (PK-like)"/>
    <property type="match status" value="1"/>
</dbReference>
<gene>
    <name evidence="19" type="primary">NEK9</name>
    <name evidence="19" type="ORF">AWC38_SpisGene18601</name>
</gene>
<keyword evidence="7" id="KW-0597">Phosphoprotein</keyword>
<evidence type="ECO:0000313" key="19">
    <source>
        <dbReference type="EMBL" id="PFX17100.1"/>
    </source>
</evidence>
<feature type="compositionally biased region" description="Polar residues" evidence="17">
    <location>
        <begin position="738"/>
        <end position="747"/>
    </location>
</feature>
<dbReference type="OrthoDB" id="248923at2759"/>
<keyword evidence="13" id="KW-0460">Magnesium</keyword>
<dbReference type="STRING" id="50429.A0A2B4RKT0"/>
<dbReference type="PROSITE" id="PS00626">
    <property type="entry name" value="RCC1_2"/>
    <property type="match status" value="1"/>
</dbReference>
<keyword evidence="5" id="KW-0963">Cytoplasm</keyword>
<comment type="caution">
    <text evidence="19">The sequence shown here is derived from an EMBL/GenBank/DDBJ whole genome shotgun (WGS) entry which is preliminary data.</text>
</comment>
<evidence type="ECO:0000256" key="11">
    <source>
        <dbReference type="ARBA" id="ARBA00022777"/>
    </source>
</evidence>
<dbReference type="InterPro" id="IPR009091">
    <property type="entry name" value="RCC1/BLIP-II"/>
</dbReference>
<evidence type="ECO:0000256" key="17">
    <source>
        <dbReference type="SAM" id="MobiDB-lite"/>
    </source>
</evidence>
<evidence type="ECO:0000256" key="8">
    <source>
        <dbReference type="ARBA" id="ARBA00022679"/>
    </source>
</evidence>
<feature type="region of interest" description="Disordered" evidence="17">
    <location>
        <begin position="731"/>
        <end position="806"/>
    </location>
</feature>
<dbReference type="InterPro" id="IPR008271">
    <property type="entry name" value="Ser/Thr_kinase_AS"/>
</dbReference>
<keyword evidence="8" id="KW-0808">Transferase</keyword>
<dbReference type="PROSITE" id="PS00107">
    <property type="entry name" value="PROTEIN_KINASE_ATP"/>
    <property type="match status" value="1"/>
</dbReference>
<feature type="binding site" evidence="15">
    <location>
        <position position="46"/>
    </location>
    <ligand>
        <name>ATP</name>
        <dbReference type="ChEBI" id="CHEBI:30616"/>
    </ligand>
</feature>
<dbReference type="InterPro" id="IPR000719">
    <property type="entry name" value="Prot_kinase_dom"/>
</dbReference>
<accession>A0A2B4RKT0</accession>
<feature type="region of interest" description="Disordered" evidence="17">
    <location>
        <begin position="909"/>
        <end position="939"/>
    </location>
</feature>
<evidence type="ECO:0000256" key="12">
    <source>
        <dbReference type="ARBA" id="ARBA00022840"/>
    </source>
</evidence>
<evidence type="ECO:0000256" key="13">
    <source>
        <dbReference type="ARBA" id="ARBA00022842"/>
    </source>
</evidence>
<evidence type="ECO:0000256" key="2">
    <source>
        <dbReference type="ARBA" id="ARBA00004496"/>
    </source>
</evidence>
<dbReference type="PROSITE" id="PS00108">
    <property type="entry name" value="PROTEIN_KINASE_ST"/>
    <property type="match status" value="1"/>
</dbReference>
<evidence type="ECO:0000256" key="16">
    <source>
        <dbReference type="SAM" id="Coils"/>
    </source>
</evidence>
<dbReference type="Gene3D" id="3.30.200.20">
    <property type="entry name" value="Phosphorylase Kinase, domain 1"/>
    <property type="match status" value="1"/>
</dbReference>
<comment type="similarity">
    <text evidence="3">Belongs to the protein kinase superfamily. NEK Ser/Thr protein kinase family. NIMA subfamily.</text>
</comment>
<dbReference type="Pfam" id="PF00069">
    <property type="entry name" value="Pkinase"/>
    <property type="match status" value="1"/>
</dbReference>
<evidence type="ECO:0000256" key="10">
    <source>
        <dbReference type="ARBA" id="ARBA00022741"/>
    </source>
</evidence>
<evidence type="ECO:0000256" key="5">
    <source>
        <dbReference type="ARBA" id="ARBA00022490"/>
    </source>
</evidence>
<dbReference type="EC" id="2.7.11.1" evidence="4"/>
<dbReference type="AlphaFoldDB" id="A0A2B4RKT0"/>
<dbReference type="GO" id="GO:0005737">
    <property type="term" value="C:cytoplasm"/>
    <property type="evidence" value="ECO:0007669"/>
    <property type="project" value="UniProtKB-SubCell"/>
</dbReference>
<evidence type="ECO:0000313" key="20">
    <source>
        <dbReference type="Proteomes" id="UP000225706"/>
    </source>
</evidence>
<dbReference type="Gene3D" id="2.130.10.30">
    <property type="entry name" value="Regulator of chromosome condensation 1/beta-lactamase-inhibitor protein II"/>
    <property type="match status" value="2"/>
</dbReference>
<proteinExistence type="inferred from homology"/>
<feature type="domain" description="Protein kinase" evidence="18">
    <location>
        <begin position="17"/>
        <end position="271"/>
    </location>
</feature>
<dbReference type="PANTHER" id="PTHR44535">
    <property type="entry name" value="PROTEIN CBG16200"/>
    <property type="match status" value="1"/>
</dbReference>
<feature type="repeat" description="RCC1" evidence="14">
    <location>
        <begin position="530"/>
        <end position="582"/>
    </location>
</feature>
<dbReference type="GO" id="GO:0046872">
    <property type="term" value="F:metal ion binding"/>
    <property type="evidence" value="ECO:0007669"/>
    <property type="project" value="UniProtKB-KW"/>
</dbReference>
<dbReference type="PROSITE" id="PS50011">
    <property type="entry name" value="PROTEIN_KINASE_DOM"/>
    <property type="match status" value="1"/>
</dbReference>
<evidence type="ECO:0000259" key="18">
    <source>
        <dbReference type="PROSITE" id="PS50011"/>
    </source>
</evidence>
<feature type="coiled-coil region" evidence="16">
    <location>
        <begin position="850"/>
        <end position="884"/>
    </location>
</feature>
<organism evidence="19 20">
    <name type="scientific">Stylophora pistillata</name>
    <name type="common">Smooth cauliflower coral</name>
    <dbReference type="NCBI Taxonomy" id="50429"/>
    <lineage>
        <taxon>Eukaryota</taxon>
        <taxon>Metazoa</taxon>
        <taxon>Cnidaria</taxon>
        <taxon>Anthozoa</taxon>
        <taxon>Hexacorallia</taxon>
        <taxon>Scleractinia</taxon>
        <taxon>Astrocoeniina</taxon>
        <taxon>Pocilloporidae</taxon>
        <taxon>Stylophora</taxon>
    </lineage>
</organism>
<feature type="repeat" description="RCC1" evidence="14">
    <location>
        <begin position="316"/>
        <end position="369"/>
    </location>
</feature>
<evidence type="ECO:0000256" key="9">
    <source>
        <dbReference type="ARBA" id="ARBA00022723"/>
    </source>
</evidence>
<reference evidence="20" key="1">
    <citation type="journal article" date="2017" name="bioRxiv">
        <title>Comparative analysis of the genomes of Stylophora pistillata and Acropora digitifera provides evidence for extensive differences between species of corals.</title>
        <authorList>
            <person name="Voolstra C.R."/>
            <person name="Li Y."/>
            <person name="Liew Y.J."/>
            <person name="Baumgarten S."/>
            <person name="Zoccola D."/>
            <person name="Flot J.-F."/>
            <person name="Tambutte S."/>
            <person name="Allemand D."/>
            <person name="Aranda M."/>
        </authorList>
    </citation>
    <scope>NUCLEOTIDE SEQUENCE [LARGE SCALE GENOMIC DNA]</scope>
</reference>
<feature type="repeat" description="RCC1" evidence="14">
    <location>
        <begin position="583"/>
        <end position="642"/>
    </location>
</feature>
<dbReference type="Gene3D" id="1.10.510.10">
    <property type="entry name" value="Transferase(Phosphotransferase) domain 1"/>
    <property type="match status" value="1"/>
</dbReference>
<keyword evidence="6" id="KW-0723">Serine/threonine-protein kinase</keyword>
<keyword evidence="10 15" id="KW-0547">Nucleotide-binding</keyword>
<feature type="repeat" description="RCC1" evidence="14">
    <location>
        <begin position="370"/>
        <end position="423"/>
    </location>
</feature>